<accession>A0A8E2J850</accession>
<name>A0A8E2J850_9PEZI</name>
<feature type="transmembrane region" description="Helical" evidence="2">
    <location>
        <begin position="69"/>
        <end position="87"/>
    </location>
</feature>
<keyword evidence="2" id="KW-0812">Transmembrane</keyword>
<evidence type="ECO:0000256" key="2">
    <source>
        <dbReference type="SAM" id="Phobius"/>
    </source>
</evidence>
<evidence type="ECO:0000313" key="4">
    <source>
        <dbReference type="Proteomes" id="UP000250266"/>
    </source>
</evidence>
<reference evidence="3 4" key="1">
    <citation type="journal article" date="2016" name="Nat. Commun.">
        <title>Ectomycorrhizal ecology is imprinted in the genome of the dominant symbiotic fungus Cenococcum geophilum.</title>
        <authorList>
            <consortium name="DOE Joint Genome Institute"/>
            <person name="Peter M."/>
            <person name="Kohler A."/>
            <person name="Ohm R.A."/>
            <person name="Kuo A."/>
            <person name="Krutzmann J."/>
            <person name="Morin E."/>
            <person name="Arend M."/>
            <person name="Barry K.W."/>
            <person name="Binder M."/>
            <person name="Choi C."/>
            <person name="Clum A."/>
            <person name="Copeland A."/>
            <person name="Grisel N."/>
            <person name="Haridas S."/>
            <person name="Kipfer T."/>
            <person name="LaButti K."/>
            <person name="Lindquist E."/>
            <person name="Lipzen A."/>
            <person name="Maire R."/>
            <person name="Meier B."/>
            <person name="Mihaltcheva S."/>
            <person name="Molinier V."/>
            <person name="Murat C."/>
            <person name="Poggeler S."/>
            <person name="Quandt C.A."/>
            <person name="Sperisen C."/>
            <person name="Tritt A."/>
            <person name="Tisserant E."/>
            <person name="Crous P.W."/>
            <person name="Henrissat B."/>
            <person name="Nehls U."/>
            <person name="Egli S."/>
            <person name="Spatafora J.W."/>
            <person name="Grigoriev I.V."/>
            <person name="Martin F.M."/>
        </authorList>
    </citation>
    <scope>NUCLEOTIDE SEQUENCE [LARGE SCALE GENOMIC DNA]</scope>
    <source>
        <strain evidence="3 4">CBS 459.81</strain>
    </source>
</reference>
<dbReference type="EMBL" id="KV746237">
    <property type="protein sequence ID" value="OCK72887.1"/>
    <property type="molecule type" value="Genomic_DNA"/>
</dbReference>
<evidence type="ECO:0000256" key="1">
    <source>
        <dbReference type="SAM" id="MobiDB-lite"/>
    </source>
</evidence>
<feature type="region of interest" description="Disordered" evidence="1">
    <location>
        <begin position="127"/>
        <end position="150"/>
    </location>
</feature>
<gene>
    <name evidence="3" type="ORF">K432DRAFT_314461</name>
</gene>
<dbReference type="AlphaFoldDB" id="A0A8E2J850"/>
<feature type="transmembrane region" description="Helical" evidence="2">
    <location>
        <begin position="12"/>
        <end position="32"/>
    </location>
</feature>
<keyword evidence="2" id="KW-0472">Membrane</keyword>
<keyword evidence="4" id="KW-1185">Reference proteome</keyword>
<proteinExistence type="predicted"/>
<feature type="non-terminal residue" evidence="3">
    <location>
        <position position="1"/>
    </location>
</feature>
<keyword evidence="2" id="KW-1133">Transmembrane helix</keyword>
<dbReference type="OrthoDB" id="10301260at2759"/>
<dbReference type="Proteomes" id="UP000250266">
    <property type="component" value="Unassembled WGS sequence"/>
</dbReference>
<feature type="transmembrane region" description="Helical" evidence="2">
    <location>
        <begin position="38"/>
        <end position="57"/>
    </location>
</feature>
<organism evidence="3 4">
    <name type="scientific">Lepidopterella palustris CBS 459.81</name>
    <dbReference type="NCBI Taxonomy" id="1314670"/>
    <lineage>
        <taxon>Eukaryota</taxon>
        <taxon>Fungi</taxon>
        <taxon>Dikarya</taxon>
        <taxon>Ascomycota</taxon>
        <taxon>Pezizomycotina</taxon>
        <taxon>Dothideomycetes</taxon>
        <taxon>Pleosporomycetidae</taxon>
        <taxon>Mytilinidiales</taxon>
        <taxon>Argynnaceae</taxon>
        <taxon>Lepidopterella</taxon>
    </lineage>
</organism>
<evidence type="ECO:0000313" key="3">
    <source>
        <dbReference type="EMBL" id="OCK72887.1"/>
    </source>
</evidence>
<protein>
    <submittedName>
        <fullName evidence="3">Uncharacterized protein</fullName>
    </submittedName>
</protein>
<sequence length="150" mass="16877">SKSTMPSSNPRVQPTGLFIPGVFLLAALATAVYQAIKLYLPLLLIFSFFILLISANIQTILNRSEGIPSGTYIILLSIACVLVGLVCDKYTKSTWESCFFHVVLSHFVLMWFEQNRFSRLRRKVQEEEKAQSKHDSEKEASQTPEGDPHA</sequence>